<keyword evidence="8 10" id="KW-0030">Aminoacyl-tRNA synthetase</keyword>
<protein>
    <recommendedName>
        <fullName evidence="2">isoleucine--tRNA ligase</fullName>
        <ecNumber evidence="2">6.1.1.5</ecNumber>
    </recommendedName>
    <alternativeName>
        <fullName evidence="9">Isoleucyl-tRNA synthetase</fullName>
    </alternativeName>
</protein>
<dbReference type="OrthoDB" id="10264412at2759"/>
<evidence type="ECO:0000256" key="3">
    <source>
        <dbReference type="ARBA" id="ARBA00022490"/>
    </source>
</evidence>
<evidence type="ECO:0000256" key="10">
    <source>
        <dbReference type="RuleBase" id="RU363035"/>
    </source>
</evidence>
<dbReference type="AlphaFoldDB" id="A0A9P6HIV4"/>
<dbReference type="Pfam" id="PF08264">
    <property type="entry name" value="Anticodon_1"/>
    <property type="match status" value="1"/>
</dbReference>
<keyword evidence="4 10" id="KW-0436">Ligase</keyword>
<evidence type="ECO:0000256" key="2">
    <source>
        <dbReference type="ARBA" id="ARBA00013165"/>
    </source>
</evidence>
<dbReference type="InterPro" id="IPR023585">
    <property type="entry name" value="Ile-tRNA-ligase_type1"/>
</dbReference>
<dbReference type="Gene3D" id="3.90.740.10">
    <property type="entry name" value="Valyl/Leucyl/Isoleucyl-tRNA synthetase, editing domain"/>
    <property type="match status" value="1"/>
</dbReference>
<dbReference type="InterPro" id="IPR009008">
    <property type="entry name" value="Val/Leu/Ile-tRNA-synth_edit"/>
</dbReference>
<dbReference type="EMBL" id="WIUZ02000004">
    <property type="protein sequence ID" value="KAF9787854.1"/>
    <property type="molecule type" value="Genomic_DNA"/>
</dbReference>
<evidence type="ECO:0000256" key="9">
    <source>
        <dbReference type="ARBA" id="ARBA00032665"/>
    </source>
</evidence>
<dbReference type="InterPro" id="IPR033708">
    <property type="entry name" value="Anticodon_Ile_BEm"/>
</dbReference>
<dbReference type="HAMAP" id="MF_02002">
    <property type="entry name" value="Ile_tRNA_synth_type1"/>
    <property type="match status" value="1"/>
</dbReference>
<dbReference type="GO" id="GO:0000049">
    <property type="term" value="F:tRNA binding"/>
    <property type="evidence" value="ECO:0007669"/>
    <property type="project" value="InterPro"/>
</dbReference>
<dbReference type="PROSITE" id="PS00178">
    <property type="entry name" value="AA_TRNA_LIGASE_I"/>
    <property type="match status" value="1"/>
</dbReference>
<proteinExistence type="inferred from homology"/>
<evidence type="ECO:0000259" key="12">
    <source>
        <dbReference type="Pfam" id="PF08264"/>
    </source>
</evidence>
<dbReference type="Pfam" id="PF00133">
    <property type="entry name" value="tRNA-synt_1"/>
    <property type="match status" value="1"/>
</dbReference>
<dbReference type="SUPFAM" id="SSF50677">
    <property type="entry name" value="ValRS/IleRS/LeuRS editing domain"/>
    <property type="match status" value="1"/>
</dbReference>
<keyword evidence="7 10" id="KW-0648">Protein biosynthesis</keyword>
<dbReference type="Proteomes" id="UP000736335">
    <property type="component" value="Unassembled WGS sequence"/>
</dbReference>
<dbReference type="InterPro" id="IPR002300">
    <property type="entry name" value="aa-tRNA-synth_Ia"/>
</dbReference>
<evidence type="ECO:0000313" key="14">
    <source>
        <dbReference type="Proteomes" id="UP000736335"/>
    </source>
</evidence>
<gene>
    <name evidence="13" type="ORF">BJ322DRAFT_1045581</name>
</gene>
<dbReference type="GO" id="GO:0006428">
    <property type="term" value="P:isoleucyl-tRNA aminoacylation"/>
    <property type="evidence" value="ECO:0007669"/>
    <property type="project" value="InterPro"/>
</dbReference>
<evidence type="ECO:0000256" key="7">
    <source>
        <dbReference type="ARBA" id="ARBA00022917"/>
    </source>
</evidence>
<feature type="domain" description="Methionyl/Valyl/Leucyl/Isoleucyl-tRNA synthetase anticodon-binding" evidence="12">
    <location>
        <begin position="758"/>
        <end position="912"/>
    </location>
</feature>
<dbReference type="SUPFAM" id="SSF47323">
    <property type="entry name" value="Anticodon-binding domain of a subclass of class I aminoacyl-tRNA synthetases"/>
    <property type="match status" value="1"/>
</dbReference>
<evidence type="ECO:0000256" key="6">
    <source>
        <dbReference type="ARBA" id="ARBA00022840"/>
    </source>
</evidence>
<evidence type="ECO:0000256" key="5">
    <source>
        <dbReference type="ARBA" id="ARBA00022741"/>
    </source>
</evidence>
<dbReference type="InterPro" id="IPR013155">
    <property type="entry name" value="M/V/L/I-tRNA-synth_anticd-bd"/>
</dbReference>
<dbReference type="PANTHER" id="PTHR42765">
    <property type="entry name" value="SOLEUCYL-TRNA SYNTHETASE"/>
    <property type="match status" value="1"/>
</dbReference>
<evidence type="ECO:0000313" key="13">
    <source>
        <dbReference type="EMBL" id="KAF9787854.1"/>
    </source>
</evidence>
<dbReference type="NCBIfam" id="TIGR00392">
    <property type="entry name" value="ileS"/>
    <property type="match status" value="1"/>
</dbReference>
<dbReference type="InterPro" id="IPR002301">
    <property type="entry name" value="Ile-tRNA-ligase"/>
</dbReference>
<dbReference type="PANTHER" id="PTHR42765:SF1">
    <property type="entry name" value="ISOLEUCINE--TRNA LIGASE, MITOCHONDRIAL"/>
    <property type="match status" value="1"/>
</dbReference>
<feature type="domain" description="Aminoacyl-tRNA synthetase class Ia" evidence="11">
    <location>
        <begin position="81"/>
        <end position="709"/>
    </location>
</feature>
<accession>A0A9P6HIV4</accession>
<organism evidence="13 14">
    <name type="scientific">Thelephora terrestris</name>
    <dbReference type="NCBI Taxonomy" id="56493"/>
    <lineage>
        <taxon>Eukaryota</taxon>
        <taxon>Fungi</taxon>
        <taxon>Dikarya</taxon>
        <taxon>Basidiomycota</taxon>
        <taxon>Agaricomycotina</taxon>
        <taxon>Agaricomycetes</taxon>
        <taxon>Thelephorales</taxon>
        <taxon>Thelephoraceae</taxon>
        <taxon>Thelephora</taxon>
    </lineage>
</organism>
<dbReference type="InterPro" id="IPR014729">
    <property type="entry name" value="Rossmann-like_a/b/a_fold"/>
</dbReference>
<keyword evidence="3" id="KW-0963">Cytoplasm</keyword>
<dbReference type="GO" id="GO:0002161">
    <property type="term" value="F:aminoacyl-tRNA deacylase activity"/>
    <property type="evidence" value="ECO:0007669"/>
    <property type="project" value="InterPro"/>
</dbReference>
<reference evidence="13" key="1">
    <citation type="journal article" date="2020" name="Nat. Commun.">
        <title>Large-scale genome sequencing of mycorrhizal fungi provides insights into the early evolution of symbiotic traits.</title>
        <authorList>
            <person name="Miyauchi S."/>
            <person name="Kiss E."/>
            <person name="Kuo A."/>
            <person name="Drula E."/>
            <person name="Kohler A."/>
            <person name="Sanchez-Garcia M."/>
            <person name="Morin E."/>
            <person name="Andreopoulos B."/>
            <person name="Barry K.W."/>
            <person name="Bonito G."/>
            <person name="Buee M."/>
            <person name="Carver A."/>
            <person name="Chen C."/>
            <person name="Cichocki N."/>
            <person name="Clum A."/>
            <person name="Culley D."/>
            <person name="Crous P.W."/>
            <person name="Fauchery L."/>
            <person name="Girlanda M."/>
            <person name="Hayes R.D."/>
            <person name="Keri Z."/>
            <person name="LaButti K."/>
            <person name="Lipzen A."/>
            <person name="Lombard V."/>
            <person name="Magnuson J."/>
            <person name="Maillard F."/>
            <person name="Murat C."/>
            <person name="Nolan M."/>
            <person name="Ohm R.A."/>
            <person name="Pangilinan J."/>
            <person name="Pereira M.F."/>
            <person name="Perotto S."/>
            <person name="Peter M."/>
            <person name="Pfister S."/>
            <person name="Riley R."/>
            <person name="Sitrit Y."/>
            <person name="Stielow J.B."/>
            <person name="Szollosi G."/>
            <person name="Zifcakova L."/>
            <person name="Stursova M."/>
            <person name="Spatafora J.W."/>
            <person name="Tedersoo L."/>
            <person name="Vaario L.M."/>
            <person name="Yamada A."/>
            <person name="Yan M."/>
            <person name="Wang P."/>
            <person name="Xu J."/>
            <person name="Bruns T."/>
            <person name="Baldrian P."/>
            <person name="Vilgalys R."/>
            <person name="Dunand C."/>
            <person name="Henrissat B."/>
            <person name="Grigoriev I.V."/>
            <person name="Hibbett D."/>
            <person name="Nagy L.G."/>
            <person name="Martin F.M."/>
        </authorList>
    </citation>
    <scope>NUCLEOTIDE SEQUENCE</scope>
    <source>
        <strain evidence="13">UH-Tt-Lm1</strain>
    </source>
</reference>
<dbReference type="SUPFAM" id="SSF52374">
    <property type="entry name" value="Nucleotidylyl transferase"/>
    <property type="match status" value="1"/>
</dbReference>
<dbReference type="PRINTS" id="PR00984">
    <property type="entry name" value="TRNASYNTHILE"/>
</dbReference>
<dbReference type="GO" id="GO:0032543">
    <property type="term" value="P:mitochondrial translation"/>
    <property type="evidence" value="ECO:0007669"/>
    <property type="project" value="TreeGrafter"/>
</dbReference>
<dbReference type="GO" id="GO:0004822">
    <property type="term" value="F:isoleucine-tRNA ligase activity"/>
    <property type="evidence" value="ECO:0007669"/>
    <property type="project" value="UniProtKB-EC"/>
</dbReference>
<dbReference type="InterPro" id="IPR009080">
    <property type="entry name" value="tRNAsynth_Ia_anticodon-bd"/>
</dbReference>
<dbReference type="InterPro" id="IPR050081">
    <property type="entry name" value="Ile-tRNA_ligase"/>
</dbReference>
<keyword evidence="14" id="KW-1185">Reference proteome</keyword>
<comment type="caution">
    <text evidence="13">The sequence shown here is derived from an EMBL/GenBank/DDBJ whole genome shotgun (WGS) entry which is preliminary data.</text>
</comment>
<reference evidence="13" key="2">
    <citation type="submission" date="2020-11" db="EMBL/GenBank/DDBJ databases">
        <authorList>
            <consortium name="DOE Joint Genome Institute"/>
            <person name="Kuo A."/>
            <person name="Miyauchi S."/>
            <person name="Kiss E."/>
            <person name="Drula E."/>
            <person name="Kohler A."/>
            <person name="Sanchez-Garcia M."/>
            <person name="Andreopoulos B."/>
            <person name="Barry K.W."/>
            <person name="Bonito G."/>
            <person name="Buee M."/>
            <person name="Carver A."/>
            <person name="Chen C."/>
            <person name="Cichocki N."/>
            <person name="Clum A."/>
            <person name="Culley D."/>
            <person name="Crous P.W."/>
            <person name="Fauchery L."/>
            <person name="Girlanda M."/>
            <person name="Hayes R."/>
            <person name="Keri Z."/>
            <person name="Labutti K."/>
            <person name="Lipzen A."/>
            <person name="Lombard V."/>
            <person name="Magnuson J."/>
            <person name="Maillard F."/>
            <person name="Morin E."/>
            <person name="Murat C."/>
            <person name="Nolan M."/>
            <person name="Ohm R."/>
            <person name="Pangilinan J."/>
            <person name="Pereira M."/>
            <person name="Perotto S."/>
            <person name="Peter M."/>
            <person name="Riley R."/>
            <person name="Sitrit Y."/>
            <person name="Stielow B."/>
            <person name="Szollosi G."/>
            <person name="Zifcakova L."/>
            <person name="Stursova M."/>
            <person name="Spatafora J.W."/>
            <person name="Tedersoo L."/>
            <person name="Vaario L.-M."/>
            <person name="Yamada A."/>
            <person name="Yan M."/>
            <person name="Wang P."/>
            <person name="Xu J."/>
            <person name="Bruns T."/>
            <person name="Baldrian P."/>
            <person name="Vilgalys R."/>
            <person name="Henrissat B."/>
            <person name="Grigoriev I.V."/>
            <person name="Hibbett D."/>
            <person name="Nagy L.G."/>
            <person name="Martin F.M."/>
        </authorList>
    </citation>
    <scope>NUCLEOTIDE SEQUENCE</scope>
    <source>
        <strain evidence="13">UH-Tt-Lm1</strain>
    </source>
</reference>
<dbReference type="FunFam" id="3.40.50.620:FF:000092">
    <property type="entry name" value="Isoleucine--tRNA ligase"/>
    <property type="match status" value="1"/>
</dbReference>
<keyword evidence="6 10" id="KW-0067">ATP-binding</keyword>
<keyword evidence="5 10" id="KW-0547">Nucleotide-binding</keyword>
<dbReference type="Gene3D" id="3.40.50.620">
    <property type="entry name" value="HUPs"/>
    <property type="match status" value="2"/>
</dbReference>
<evidence type="ECO:0000259" key="11">
    <source>
        <dbReference type="Pfam" id="PF00133"/>
    </source>
</evidence>
<dbReference type="EC" id="6.1.1.5" evidence="2"/>
<dbReference type="GO" id="GO:0005524">
    <property type="term" value="F:ATP binding"/>
    <property type="evidence" value="ECO:0007669"/>
    <property type="project" value="UniProtKB-KW"/>
</dbReference>
<sequence>MQVNYVHFTRHVYGYLNRTFSHTSFVRFGSTSAKDVKKYSDTLLLPKTTLPMRHDAAVVERTFADRTGPHLYRWQSEHLDGPLFVLHDGPPYANGRLHMGHALNKIIKDVINRFNVLLGRKVHYVPGWDCHGLPIEIKALAALRADPHTLAPTTIRDKAREFAIQEVAAQKEEFRSLGIMADWDNEQATYRTLDSQYEMRQLRIFQKMVDRGLVYRQHKPVYYSPSSRSALAEAELVYQDNHVSHSAYVCFELDTQGTLKPAVEILIKHYEQVRLLIWTTTPWTLSANMGIAVNPTMTYSFVESQNLPGLTIVAEERLDALADILGHYTTIGKAQGSDLAGSCYLSPFAVEASRPVIPSNHVTAESGTGLVHCAPAHGAEDYHAFLSWDLECFKSGLLCHVDGEGKFTDDIAEVVGDSATKELAGQDIMKAGSRSMLGLLEAAGALVKVQRVRHRYPYDWKTGEPVITLATSQWFANLGDIKEAALNALTGVQFYPEVSRNRLTSFVRSRSEWCISRQRAWGVPIPALYHVPTDRAVLDSRSVDHVLSILDSKGVDYWWNGPVDEFVPPHLRKDGVSLSLEWRKGTDTMDVWFDSGTSWSMLGGLRSGGEALADVCVEGSDQHRGWFQSQLLTFIGSLHADEQTKAPYRTLITHGMVLDESGKKMSKSLGNIIRPETIIRGGKDLKREPAYGADVLRLWAASVDFGTDSPLSKTALGQSAEVLRKIRNSARFILGNIGDAPSRSDFDPVSWELLGPIERYVMTELRQLEEIVLENYKSHDFAKVVTALSNFASTTLSSLYFDITKDTLYADTPGSIQRRSVVTVLEKILDSLTSLIAPIAPHLAEEIHHHAHGGGEDAAPCGSVFTKKWQPLGRSDPENSLDVKSALAVRRKVMLLLEQARENKRLRNSLEAGIDLLLPPGGESKWRELDVLQRDPAVLKALSVVSDVRVLDEAAFRNSRHESEWEYTATLHPPSGCPSEGEVPKSVDIPADAIGIRVRPALLSKCPRCWTFTREEHADLCARCDVAVHVPK</sequence>
<dbReference type="Gene3D" id="1.10.730.20">
    <property type="match status" value="1"/>
</dbReference>
<evidence type="ECO:0000256" key="4">
    <source>
        <dbReference type="ARBA" id="ARBA00022598"/>
    </source>
</evidence>
<evidence type="ECO:0000256" key="1">
    <source>
        <dbReference type="ARBA" id="ARBA00005594"/>
    </source>
</evidence>
<dbReference type="CDD" id="cd07960">
    <property type="entry name" value="Anticodon_Ia_Ile_BEm"/>
    <property type="match status" value="1"/>
</dbReference>
<dbReference type="InterPro" id="IPR001412">
    <property type="entry name" value="aa-tRNA-synth_I_CS"/>
</dbReference>
<comment type="similarity">
    <text evidence="1 10">Belongs to the class-I aminoacyl-tRNA synthetase family.</text>
</comment>
<evidence type="ECO:0000256" key="8">
    <source>
        <dbReference type="ARBA" id="ARBA00023146"/>
    </source>
</evidence>
<name>A0A9P6HIV4_9AGAM</name>
<dbReference type="GO" id="GO:0005739">
    <property type="term" value="C:mitochondrion"/>
    <property type="evidence" value="ECO:0007669"/>
    <property type="project" value="TreeGrafter"/>
</dbReference>